<evidence type="ECO:0000313" key="2">
    <source>
        <dbReference type="Proteomes" id="UP000824782"/>
    </source>
</evidence>
<reference evidence="1" key="1">
    <citation type="thesis" date="2020" institute="ProQuest LLC" country="789 East Eisenhower Parkway, Ann Arbor, MI, USA">
        <title>Comparative Genomics and Chromosome Evolution.</title>
        <authorList>
            <person name="Mudd A.B."/>
        </authorList>
    </citation>
    <scope>NUCLEOTIDE SEQUENCE</scope>
    <source>
        <strain evidence="1">237g6f4</strain>
        <tissue evidence="1">Blood</tissue>
    </source>
</reference>
<evidence type="ECO:0000313" key="1">
    <source>
        <dbReference type="EMBL" id="KAG8581258.1"/>
    </source>
</evidence>
<dbReference type="AlphaFoldDB" id="A0AAV7CA64"/>
<comment type="caution">
    <text evidence="1">The sequence shown here is derived from an EMBL/GenBank/DDBJ whole genome shotgun (WGS) entry which is preliminary data.</text>
</comment>
<organism evidence="1 2">
    <name type="scientific">Engystomops pustulosus</name>
    <name type="common">Tungara frog</name>
    <name type="synonym">Physalaemus pustulosus</name>
    <dbReference type="NCBI Taxonomy" id="76066"/>
    <lineage>
        <taxon>Eukaryota</taxon>
        <taxon>Metazoa</taxon>
        <taxon>Chordata</taxon>
        <taxon>Craniata</taxon>
        <taxon>Vertebrata</taxon>
        <taxon>Euteleostomi</taxon>
        <taxon>Amphibia</taxon>
        <taxon>Batrachia</taxon>
        <taxon>Anura</taxon>
        <taxon>Neobatrachia</taxon>
        <taxon>Hyloidea</taxon>
        <taxon>Leptodactylidae</taxon>
        <taxon>Leiuperinae</taxon>
        <taxon>Engystomops</taxon>
    </lineage>
</organism>
<proteinExistence type="predicted"/>
<accession>A0AAV7CA64</accession>
<dbReference type="EMBL" id="WNYA01000003">
    <property type="protein sequence ID" value="KAG8581258.1"/>
    <property type="molecule type" value="Genomic_DNA"/>
</dbReference>
<protein>
    <submittedName>
        <fullName evidence="1">Uncharacterized protein</fullName>
    </submittedName>
</protein>
<name>A0AAV7CA64_ENGPU</name>
<gene>
    <name evidence="1" type="ORF">GDO81_007601</name>
</gene>
<dbReference type="Proteomes" id="UP000824782">
    <property type="component" value="Unassembled WGS sequence"/>
</dbReference>
<sequence length="156" mass="17668">MMGKRDSEMAVIIQDTETVPSVMDGEAYKAGKFALSLRMHCFRLLLGCLNDPNVNIQDPVSDRFFKEVWVATTARNTTIFDKVFRCLPSDEVQNFLHLPEFIAKSALATQDRVKAQEELQRIRGFVVQLPFLFLSGENLLPSVGTKEAIVPMETWT</sequence>
<keyword evidence="2" id="KW-1185">Reference proteome</keyword>